<sequence length="447" mass="47266">MCSSPPDSDATTPTASLSAPGSILGAAPTLKASRRDAPCAPQPTGYGPVPSPDTADSFLAYSASSAAANNAPVPSNYARTFVNTQGSSSSYGYLGFTVLKSYDPVACASQCDTINGCSAINIYFERDPIRGPDDKLCPNPRSTAVIKCVFWGGPVDERSDEHQGGYIAQFHVVMAGSNGYVKKMFGGVPGYTDPLNGTAVDAAINAPPDCTGANTFMGAKVFTSGPFDVGLCAAACEAQTAYNLQHPPASGAPLTCQLFNTYMLMRDGTAVGQYCAMYTQYWGHLHMTNRGEWRGSEGYTFAWSLEYSNTTDPGRPAGLETNSKNCGACGNPVAMFTLQSQGGNYDQRPAYDINPRGKASSMAFFRSNARPMGQVAQFQLDRSSGHLALLCNSNTGGPKALYANVDPDADAAGDYSPYDFKNEADIVNKGWQYLTCEIVGGPVGLRQ</sequence>
<evidence type="ECO:0000313" key="3">
    <source>
        <dbReference type="Proteomes" id="UP001391051"/>
    </source>
</evidence>
<dbReference type="EMBL" id="JAQQWE010000006">
    <property type="protein sequence ID" value="KAK7949322.1"/>
    <property type="molecule type" value="Genomic_DNA"/>
</dbReference>
<name>A0ABR1Q9U1_9PEZI</name>
<evidence type="ECO:0000313" key="2">
    <source>
        <dbReference type="EMBL" id="KAK7949322.1"/>
    </source>
</evidence>
<feature type="region of interest" description="Disordered" evidence="1">
    <location>
        <begin position="1"/>
        <end position="51"/>
    </location>
</feature>
<dbReference type="PANTHER" id="PTHR36578">
    <property type="entry name" value="CHROMOSOME 15, WHOLE GENOME SHOTGUN SEQUENCE"/>
    <property type="match status" value="1"/>
</dbReference>
<dbReference type="GeneID" id="92079492"/>
<dbReference type="RefSeq" id="XP_066698828.1">
    <property type="nucleotide sequence ID" value="XM_066846430.1"/>
</dbReference>
<reference evidence="2 3" key="1">
    <citation type="submission" date="2023-01" db="EMBL/GenBank/DDBJ databases">
        <title>Analysis of 21 Apiospora genomes using comparative genomics revels a genus with tremendous synthesis potential of carbohydrate active enzymes and secondary metabolites.</title>
        <authorList>
            <person name="Sorensen T."/>
        </authorList>
    </citation>
    <scope>NUCLEOTIDE SEQUENCE [LARGE SCALE GENOMIC DNA]</scope>
    <source>
        <strain evidence="2 3">CBS 24483</strain>
    </source>
</reference>
<proteinExistence type="predicted"/>
<gene>
    <name evidence="2" type="ORF">PG986_010208</name>
</gene>
<comment type="caution">
    <text evidence="2">The sequence shown here is derived from an EMBL/GenBank/DDBJ whole genome shotgun (WGS) entry which is preliminary data.</text>
</comment>
<dbReference type="PANTHER" id="PTHR36578:SF1">
    <property type="entry name" value="APPLE DOMAIN-CONTAINING PROTEIN"/>
    <property type="match status" value="1"/>
</dbReference>
<accession>A0ABR1Q9U1</accession>
<feature type="compositionally biased region" description="Polar residues" evidence="1">
    <location>
        <begin position="1"/>
        <end position="19"/>
    </location>
</feature>
<dbReference type="Proteomes" id="UP001391051">
    <property type="component" value="Unassembled WGS sequence"/>
</dbReference>
<evidence type="ECO:0000256" key="1">
    <source>
        <dbReference type="SAM" id="MobiDB-lite"/>
    </source>
</evidence>
<keyword evidence="3" id="KW-1185">Reference proteome</keyword>
<organism evidence="2 3">
    <name type="scientific">Apiospora aurea</name>
    <dbReference type="NCBI Taxonomy" id="335848"/>
    <lineage>
        <taxon>Eukaryota</taxon>
        <taxon>Fungi</taxon>
        <taxon>Dikarya</taxon>
        <taxon>Ascomycota</taxon>
        <taxon>Pezizomycotina</taxon>
        <taxon>Sordariomycetes</taxon>
        <taxon>Xylariomycetidae</taxon>
        <taxon>Amphisphaeriales</taxon>
        <taxon>Apiosporaceae</taxon>
        <taxon>Apiospora</taxon>
    </lineage>
</organism>
<protein>
    <submittedName>
        <fullName evidence="2">Uncharacterized protein</fullName>
    </submittedName>
</protein>